<reference evidence="2 3" key="1">
    <citation type="submission" date="2017-11" db="EMBL/GenBank/DDBJ databases">
        <authorList>
            <person name="Han C.G."/>
        </authorList>
    </citation>
    <scope>NUCLEOTIDE SEQUENCE [LARGE SCALE GENOMIC DNA]</scope>
    <source>
        <strain evidence="2 3">A10</strain>
    </source>
</reference>
<evidence type="ECO:0000313" key="3">
    <source>
        <dbReference type="Proteomes" id="UP000234667"/>
    </source>
</evidence>
<feature type="transmembrane region" description="Helical" evidence="1">
    <location>
        <begin position="235"/>
        <end position="254"/>
    </location>
</feature>
<dbReference type="AlphaFoldDB" id="A0A2J5QBV0"/>
<dbReference type="Proteomes" id="UP000234667">
    <property type="component" value="Unassembled WGS sequence"/>
</dbReference>
<gene>
    <name evidence="2" type="ORF">CWN49_00610</name>
</gene>
<feature type="transmembrane region" description="Helical" evidence="1">
    <location>
        <begin position="50"/>
        <end position="70"/>
    </location>
</feature>
<name>A0A2J5QBV0_9ENTR</name>
<evidence type="ECO:0000256" key="1">
    <source>
        <dbReference type="SAM" id="Phobius"/>
    </source>
</evidence>
<organism evidence="2 3">
    <name type="scientific">Klebsiella michiganensis</name>
    <dbReference type="NCBI Taxonomy" id="1134687"/>
    <lineage>
        <taxon>Bacteria</taxon>
        <taxon>Pseudomonadati</taxon>
        <taxon>Pseudomonadota</taxon>
        <taxon>Gammaproteobacteria</taxon>
        <taxon>Enterobacterales</taxon>
        <taxon>Enterobacteriaceae</taxon>
        <taxon>Klebsiella/Raoultella group</taxon>
        <taxon>Klebsiella</taxon>
    </lineage>
</organism>
<comment type="caution">
    <text evidence="2">The sequence shown here is derived from an EMBL/GenBank/DDBJ whole genome shotgun (WGS) entry which is preliminary data.</text>
</comment>
<keyword evidence="1" id="KW-0812">Transmembrane</keyword>
<accession>A0A2J5QBV0</accession>
<dbReference type="Pfam" id="PF05857">
    <property type="entry name" value="TraX"/>
    <property type="match status" value="1"/>
</dbReference>
<sequence>MNQSVHGLLHPLQTPGQLSPAALDMVKLLALLAMLIDHINTVFMTPAQPVMYALGRMAFPLFTLIWAMNVRRAPERLQVRANRLWIWAIITQPVFSLVFAGHQPWWALNILFVFAGVTQLLALQYRFGRKGSLAGALLLAIMIWPLSPASYGLAGVALATGMVITTGGQKPGVQLTGIIVSVLALCCLNGLSHLLSLPADTLLFATLPTLVFPLMALSLSIHLCPEGCPRFMPRHFFYIAYIGHLLVLLLLMHLW</sequence>
<feature type="transmembrane region" description="Helical" evidence="1">
    <location>
        <begin position="175"/>
        <end position="195"/>
    </location>
</feature>
<feature type="transmembrane region" description="Helical" evidence="1">
    <location>
        <begin position="106"/>
        <end position="125"/>
    </location>
</feature>
<dbReference type="EMBL" id="PIDR01000002">
    <property type="protein sequence ID" value="PLO75654.1"/>
    <property type="molecule type" value="Genomic_DNA"/>
</dbReference>
<protein>
    <submittedName>
        <fullName evidence="2">Conjugal transfer protein TraX</fullName>
    </submittedName>
</protein>
<feature type="transmembrane region" description="Helical" evidence="1">
    <location>
        <begin position="137"/>
        <end position="163"/>
    </location>
</feature>
<keyword evidence="1" id="KW-0472">Membrane</keyword>
<reference evidence="2 3" key="2">
    <citation type="submission" date="2018-01" db="EMBL/GenBank/DDBJ databases">
        <title>Genomic study of Klebsiella pneumoniae.</title>
        <authorList>
            <person name="Yang Y."/>
            <person name="Bicalho R."/>
        </authorList>
    </citation>
    <scope>NUCLEOTIDE SEQUENCE [LARGE SCALE GENOMIC DNA]</scope>
    <source>
        <strain evidence="2 3">A10</strain>
    </source>
</reference>
<feature type="transmembrane region" description="Helical" evidence="1">
    <location>
        <begin position="202"/>
        <end position="223"/>
    </location>
</feature>
<proteinExistence type="predicted"/>
<evidence type="ECO:0000313" key="2">
    <source>
        <dbReference type="EMBL" id="PLO75654.1"/>
    </source>
</evidence>
<dbReference type="InterPro" id="IPR008875">
    <property type="entry name" value="TraX"/>
</dbReference>
<feature type="transmembrane region" description="Helical" evidence="1">
    <location>
        <begin position="82"/>
        <end position="100"/>
    </location>
</feature>
<keyword evidence="1" id="KW-1133">Transmembrane helix</keyword>